<proteinExistence type="predicted"/>
<dbReference type="AlphaFoldDB" id="A0A4U8ULH8"/>
<feature type="compositionally biased region" description="Basic and acidic residues" evidence="1">
    <location>
        <begin position="292"/>
        <end position="308"/>
    </location>
</feature>
<gene>
    <name evidence="2" type="ORF">L596_000799</name>
</gene>
<reference evidence="2 3" key="1">
    <citation type="journal article" date="2015" name="Genome Biol.">
        <title>Comparative genomics of Steinernema reveals deeply conserved gene regulatory networks.</title>
        <authorList>
            <person name="Dillman A.R."/>
            <person name="Macchietto M."/>
            <person name="Porter C.F."/>
            <person name="Rogers A."/>
            <person name="Williams B."/>
            <person name="Antoshechkin I."/>
            <person name="Lee M.M."/>
            <person name="Goodwin Z."/>
            <person name="Lu X."/>
            <person name="Lewis E.E."/>
            <person name="Goodrich-Blair H."/>
            <person name="Stock S.P."/>
            <person name="Adams B.J."/>
            <person name="Sternberg P.W."/>
            <person name="Mortazavi A."/>
        </authorList>
    </citation>
    <scope>NUCLEOTIDE SEQUENCE [LARGE SCALE GENOMIC DNA]</scope>
    <source>
        <strain evidence="2 3">ALL</strain>
    </source>
</reference>
<keyword evidence="3" id="KW-1185">Reference proteome</keyword>
<name>A0A4U8ULH8_STECR</name>
<evidence type="ECO:0000313" key="2">
    <source>
        <dbReference type="EMBL" id="TMS33015.1"/>
    </source>
</evidence>
<reference evidence="2 3" key="2">
    <citation type="journal article" date="2019" name="G3 (Bethesda)">
        <title>Hybrid Assembly of the Genome of the Entomopathogenic Nematode Steinernema carpocapsae Identifies the X-Chromosome.</title>
        <authorList>
            <person name="Serra L."/>
            <person name="Macchietto M."/>
            <person name="Macias-Munoz A."/>
            <person name="McGill C.J."/>
            <person name="Rodriguez I.M."/>
            <person name="Rodriguez B."/>
            <person name="Murad R."/>
            <person name="Mortazavi A."/>
        </authorList>
    </citation>
    <scope>NUCLEOTIDE SEQUENCE [LARGE SCALE GENOMIC DNA]</scope>
    <source>
        <strain evidence="2 3">ALL</strain>
    </source>
</reference>
<protein>
    <submittedName>
        <fullName evidence="2">Uncharacterized protein</fullName>
    </submittedName>
</protein>
<comment type="caution">
    <text evidence="2">The sequence shown here is derived from an EMBL/GenBank/DDBJ whole genome shotgun (WGS) entry which is preliminary data.</text>
</comment>
<sequence length="358" mass="40627">MSAVPTSIFRDSNRGTHEAATNGARETLNSSEAEPTTITLGPVAMSLKSSHVSRHLFTYGSEGRSEIAFTPVASFCSLLIDHLFSAFAFPCVCGSVALLPRLAEIYAESIFRAQINNLTGEIVAPCGYLGFCMLAGTEFSIYCACSIDGHFRKKMGEPRQSIPSVFPREEDLMEKSNQVNTETFQALEILINRVKEPVNDPITNDVLKKRREQQFQLLTELVQANAEIKHHERAARAKVHEFMNFCEEYCDRAIRHNKVITEQMLRKVHDFERIRNETLVPEYLQDLEDEERGGPETGDVKVHPKFADPDHKAARAVAVKKAVLQKKPHSETKSKEQKEREKNEWETFYEEFKSSLQM</sequence>
<evidence type="ECO:0000313" key="3">
    <source>
        <dbReference type="Proteomes" id="UP000298663"/>
    </source>
</evidence>
<organism evidence="2 3">
    <name type="scientific">Steinernema carpocapsae</name>
    <name type="common">Entomopathogenic nematode</name>
    <dbReference type="NCBI Taxonomy" id="34508"/>
    <lineage>
        <taxon>Eukaryota</taxon>
        <taxon>Metazoa</taxon>
        <taxon>Ecdysozoa</taxon>
        <taxon>Nematoda</taxon>
        <taxon>Chromadorea</taxon>
        <taxon>Rhabditida</taxon>
        <taxon>Tylenchina</taxon>
        <taxon>Panagrolaimomorpha</taxon>
        <taxon>Strongyloidoidea</taxon>
        <taxon>Steinernematidae</taxon>
        <taxon>Steinernema</taxon>
    </lineage>
</organism>
<dbReference type="EMBL" id="AZBU02000001">
    <property type="protein sequence ID" value="TMS33015.1"/>
    <property type="molecule type" value="Genomic_DNA"/>
</dbReference>
<dbReference type="EMBL" id="CM016762">
    <property type="protein sequence ID" value="TMS33015.1"/>
    <property type="molecule type" value="Genomic_DNA"/>
</dbReference>
<evidence type="ECO:0000256" key="1">
    <source>
        <dbReference type="SAM" id="MobiDB-lite"/>
    </source>
</evidence>
<feature type="region of interest" description="Disordered" evidence="1">
    <location>
        <begin position="322"/>
        <end position="345"/>
    </location>
</feature>
<feature type="region of interest" description="Disordered" evidence="1">
    <location>
        <begin position="288"/>
        <end position="308"/>
    </location>
</feature>
<accession>A0A4U8ULH8</accession>
<feature type="region of interest" description="Disordered" evidence="1">
    <location>
        <begin position="12"/>
        <end position="32"/>
    </location>
</feature>
<feature type="compositionally biased region" description="Basic and acidic residues" evidence="1">
    <location>
        <begin position="328"/>
        <end position="345"/>
    </location>
</feature>
<dbReference type="Proteomes" id="UP000298663">
    <property type="component" value="Chromosome X"/>
</dbReference>